<dbReference type="EMBL" id="JAFEMO010000006">
    <property type="protein sequence ID" value="KAH7569062.1"/>
    <property type="molecule type" value="Genomic_DNA"/>
</dbReference>
<evidence type="ECO:0000256" key="5">
    <source>
        <dbReference type="ARBA" id="ARBA00047899"/>
    </source>
</evidence>
<dbReference type="SMART" id="SM00108">
    <property type="entry name" value="B_lectin"/>
    <property type="match status" value="2"/>
</dbReference>
<evidence type="ECO:0000256" key="6">
    <source>
        <dbReference type="ARBA" id="ARBA00048679"/>
    </source>
</evidence>
<evidence type="ECO:0000259" key="9">
    <source>
        <dbReference type="PROSITE" id="PS50948"/>
    </source>
</evidence>
<keyword evidence="4" id="KW-0325">Glycoprotein</keyword>
<keyword evidence="11" id="KW-1185">Reference proteome</keyword>
<sequence length="826" mass="92580">MELISRNCRISVVALVVLLSCFFLDFGNATDTITSLQFIRDPETIVSSAGTFKMGFFSPGNSTNRYVGVWYTDVSPTTVVWVANCNKPLNDSSGVLTISEDGNLVVLNGQKEVLWSSNVSNSATNSTFAQLLDSGNLVLSDKTKEISIWESFLYPTDTSLPGMRLSTNLRTGDKLQLTSWKSPSDPSTGRFSTGIDPLNIPEIFIWKDNRPYWRTGPWNGRIFLGMRNVFSTVYLDGFNLVVDNQEDIAYFDFGNSSRFYVMTSDGILQERDPVLGTEFPEIFWAPKIECDIYGTCGPFGICNSITNPICSCLRGFEPKNEEEWNMKNWTSGCVRRRPLQCESINKTGEVGKEDGFLKLETTKLPDFAERSTTPVDKCREQCLNNCSCMAYTFDVGIGCMTWSSNLTDLQKFPKGGADLYIRLANPELDFLRMDDECSGYMSPEYAMVGRFSEKSDVFSFGLETVDYFSIDFGNTITSLQFIRDPETIVSNGANRNKPLNDSSGVLTISEDGNLVVLNGQKEVLWSSNVSNSATNSTVAQLSDSAYGRLTSWKSPSDPSTGRFSTGIDPLNIPQIFIWEDNRPYWRTGPWNGRIFLGMRNVWSTVYLDGFNLVVDNQEDIAYFDFGNSSRFYVMTSDGILQERDPVLGTEFAEIFWAPKIECDIYGTCGPFGICNSITNPICSCLRGFEPKNEEEWNMRNWTSGCVRRRPLQCESVNKTGEVGKEDGFLKLETTKLPDFAERSTTPVDKCREQCLNNCSCMAYTFDVGIGCMTWSGNLTDLQKFPKGGADLYIRLANPELGKLNALLLDSLTTTLCLCFCFYYIEN</sequence>
<dbReference type="PANTHER" id="PTHR32444">
    <property type="entry name" value="BULB-TYPE LECTIN DOMAIN-CONTAINING PROTEIN"/>
    <property type="match status" value="1"/>
</dbReference>
<dbReference type="InterPro" id="IPR000858">
    <property type="entry name" value="S_locus_glycoprot_dom"/>
</dbReference>
<comment type="catalytic activity">
    <reaction evidence="6">
        <text>L-seryl-[protein] + ATP = O-phospho-L-seryl-[protein] + ADP + H(+)</text>
        <dbReference type="Rhea" id="RHEA:17989"/>
        <dbReference type="Rhea" id="RHEA-COMP:9863"/>
        <dbReference type="Rhea" id="RHEA-COMP:11604"/>
        <dbReference type="ChEBI" id="CHEBI:15378"/>
        <dbReference type="ChEBI" id="CHEBI:29999"/>
        <dbReference type="ChEBI" id="CHEBI:30616"/>
        <dbReference type="ChEBI" id="CHEBI:83421"/>
        <dbReference type="ChEBI" id="CHEBI:456216"/>
        <dbReference type="EC" id="2.7.11.1"/>
    </reaction>
</comment>
<dbReference type="Gene3D" id="2.90.10.10">
    <property type="entry name" value="Bulb-type lectin domain"/>
    <property type="match status" value="2"/>
</dbReference>
<evidence type="ECO:0000256" key="4">
    <source>
        <dbReference type="ARBA" id="ARBA00023180"/>
    </source>
</evidence>
<dbReference type="InterPro" id="IPR011009">
    <property type="entry name" value="Kinase-like_dom_sf"/>
</dbReference>
<dbReference type="Pfam" id="PF08276">
    <property type="entry name" value="PAN_2"/>
    <property type="match status" value="2"/>
</dbReference>
<keyword evidence="3" id="KW-1015">Disulfide bond</keyword>
<feature type="domain" description="Bulb-type lectin" evidence="8">
    <location>
        <begin position="443"/>
        <end position="564"/>
    </location>
</feature>
<evidence type="ECO:0000256" key="2">
    <source>
        <dbReference type="ARBA" id="ARBA00022729"/>
    </source>
</evidence>
<dbReference type="InterPro" id="IPR036426">
    <property type="entry name" value="Bulb-type_lectin_dom_sf"/>
</dbReference>
<organism evidence="10 11">
    <name type="scientific">Xanthoceras sorbifolium</name>
    <dbReference type="NCBI Taxonomy" id="99658"/>
    <lineage>
        <taxon>Eukaryota</taxon>
        <taxon>Viridiplantae</taxon>
        <taxon>Streptophyta</taxon>
        <taxon>Embryophyta</taxon>
        <taxon>Tracheophyta</taxon>
        <taxon>Spermatophyta</taxon>
        <taxon>Magnoliopsida</taxon>
        <taxon>eudicotyledons</taxon>
        <taxon>Gunneridae</taxon>
        <taxon>Pentapetalae</taxon>
        <taxon>rosids</taxon>
        <taxon>malvids</taxon>
        <taxon>Sapindales</taxon>
        <taxon>Sapindaceae</taxon>
        <taxon>Xanthoceroideae</taxon>
        <taxon>Xanthoceras</taxon>
    </lineage>
</organism>
<dbReference type="SMART" id="SM00473">
    <property type="entry name" value="PAN_AP"/>
    <property type="match status" value="2"/>
</dbReference>
<proteinExistence type="predicted"/>
<protein>
    <recommendedName>
        <fullName evidence="1">non-specific serine/threonine protein kinase</fullName>
        <ecNumber evidence="1">2.7.11.1</ecNumber>
    </recommendedName>
</protein>
<dbReference type="PROSITE" id="PS51257">
    <property type="entry name" value="PROKAR_LIPOPROTEIN"/>
    <property type="match status" value="1"/>
</dbReference>
<dbReference type="InterPro" id="IPR003609">
    <property type="entry name" value="Pan_app"/>
</dbReference>
<dbReference type="SMART" id="SM00181">
    <property type="entry name" value="EGF"/>
    <property type="match status" value="2"/>
</dbReference>
<dbReference type="Proteomes" id="UP000827721">
    <property type="component" value="Unassembled WGS sequence"/>
</dbReference>
<dbReference type="CDD" id="cd00028">
    <property type="entry name" value="B_lectin"/>
    <property type="match status" value="1"/>
</dbReference>
<evidence type="ECO:0000313" key="10">
    <source>
        <dbReference type="EMBL" id="KAH7569062.1"/>
    </source>
</evidence>
<dbReference type="PROSITE" id="PS50927">
    <property type="entry name" value="BULB_LECTIN"/>
    <property type="match status" value="2"/>
</dbReference>
<dbReference type="CDD" id="cd01098">
    <property type="entry name" value="PAN_AP_plant"/>
    <property type="match status" value="2"/>
</dbReference>
<name>A0ABQ8HXH9_9ROSI</name>
<dbReference type="InterPro" id="IPR000742">
    <property type="entry name" value="EGF"/>
</dbReference>
<evidence type="ECO:0000256" key="3">
    <source>
        <dbReference type="ARBA" id="ARBA00023157"/>
    </source>
</evidence>
<gene>
    <name evidence="10" type="ORF">JRO89_XS06G0096700</name>
</gene>
<dbReference type="SUPFAM" id="SSF56112">
    <property type="entry name" value="Protein kinase-like (PK-like)"/>
    <property type="match status" value="1"/>
</dbReference>
<evidence type="ECO:0000313" key="11">
    <source>
        <dbReference type="Proteomes" id="UP000827721"/>
    </source>
</evidence>
<dbReference type="EC" id="2.7.11.1" evidence="1"/>
<feature type="domain" description="Apple" evidence="9">
    <location>
        <begin position="713"/>
        <end position="796"/>
    </location>
</feature>
<dbReference type="Pfam" id="PF00954">
    <property type="entry name" value="S_locus_glycop"/>
    <property type="match status" value="2"/>
</dbReference>
<keyword evidence="2 7" id="KW-0732">Signal</keyword>
<comment type="catalytic activity">
    <reaction evidence="5">
        <text>L-threonyl-[protein] + ATP = O-phospho-L-threonyl-[protein] + ADP + H(+)</text>
        <dbReference type="Rhea" id="RHEA:46608"/>
        <dbReference type="Rhea" id="RHEA-COMP:11060"/>
        <dbReference type="Rhea" id="RHEA-COMP:11605"/>
        <dbReference type="ChEBI" id="CHEBI:15378"/>
        <dbReference type="ChEBI" id="CHEBI:30013"/>
        <dbReference type="ChEBI" id="CHEBI:30616"/>
        <dbReference type="ChEBI" id="CHEBI:61977"/>
        <dbReference type="ChEBI" id="CHEBI:456216"/>
        <dbReference type="EC" id="2.7.11.1"/>
    </reaction>
</comment>
<dbReference type="InterPro" id="IPR001480">
    <property type="entry name" value="Bulb-type_lectin_dom"/>
</dbReference>
<comment type="caution">
    <text evidence="10">The sequence shown here is derived from an EMBL/GenBank/DDBJ whole genome shotgun (WGS) entry which is preliminary data.</text>
</comment>
<evidence type="ECO:0000256" key="1">
    <source>
        <dbReference type="ARBA" id="ARBA00012513"/>
    </source>
</evidence>
<evidence type="ECO:0000256" key="7">
    <source>
        <dbReference type="SAM" id="SignalP"/>
    </source>
</evidence>
<dbReference type="PROSITE" id="PS50948">
    <property type="entry name" value="PAN"/>
    <property type="match status" value="2"/>
</dbReference>
<feature type="domain" description="Bulb-type lectin" evidence="8">
    <location>
        <begin position="30"/>
        <end position="152"/>
    </location>
</feature>
<accession>A0ABQ8HXH9</accession>
<dbReference type="SUPFAM" id="SSF51110">
    <property type="entry name" value="alpha-D-mannose-specific plant lectins"/>
    <property type="match status" value="2"/>
</dbReference>
<evidence type="ECO:0000259" key="8">
    <source>
        <dbReference type="PROSITE" id="PS50927"/>
    </source>
</evidence>
<dbReference type="PANTHER" id="PTHR32444:SF198">
    <property type="entry name" value="BULB-TYPE LECTIN DOMAIN-CONTAINING PROTEIN"/>
    <property type="match status" value="1"/>
</dbReference>
<feature type="chain" id="PRO_5047166290" description="non-specific serine/threonine protein kinase" evidence="7">
    <location>
        <begin position="30"/>
        <end position="826"/>
    </location>
</feature>
<reference evidence="10 11" key="1">
    <citation type="submission" date="2021-02" db="EMBL/GenBank/DDBJ databases">
        <title>Plant Genome Project.</title>
        <authorList>
            <person name="Zhang R.-G."/>
        </authorList>
    </citation>
    <scope>NUCLEOTIDE SEQUENCE [LARGE SCALE GENOMIC DNA]</scope>
    <source>
        <tissue evidence="10">Leaves</tissue>
    </source>
</reference>
<dbReference type="Pfam" id="PF01453">
    <property type="entry name" value="B_lectin"/>
    <property type="match status" value="2"/>
</dbReference>
<feature type="domain" description="Apple" evidence="9">
    <location>
        <begin position="341"/>
        <end position="424"/>
    </location>
</feature>
<feature type="signal peptide" evidence="7">
    <location>
        <begin position="1"/>
        <end position="29"/>
    </location>
</feature>